<feature type="region of interest" description="Disordered" evidence="1">
    <location>
        <begin position="40"/>
        <end position="174"/>
    </location>
</feature>
<name>A0A8J4LYE2_9CHLO</name>
<reference evidence="2" key="1">
    <citation type="journal article" date="2021" name="Proc. Natl. Acad. Sci. U.S.A.">
        <title>Three genomes in the algal genus Volvox reveal the fate of a haploid sex-determining region after a transition to homothallism.</title>
        <authorList>
            <person name="Yamamoto K."/>
            <person name="Hamaji T."/>
            <person name="Kawai-Toyooka H."/>
            <person name="Matsuzaki R."/>
            <person name="Takahashi F."/>
            <person name="Nishimura Y."/>
            <person name="Kawachi M."/>
            <person name="Noguchi H."/>
            <person name="Minakuchi Y."/>
            <person name="Umen J.G."/>
            <person name="Toyoda A."/>
            <person name="Nozaki H."/>
        </authorList>
    </citation>
    <scope>NUCLEOTIDE SEQUENCE</scope>
    <source>
        <strain evidence="2">NIES-3785</strain>
    </source>
</reference>
<organism evidence="2 3">
    <name type="scientific">Volvox reticuliferus</name>
    <dbReference type="NCBI Taxonomy" id="1737510"/>
    <lineage>
        <taxon>Eukaryota</taxon>
        <taxon>Viridiplantae</taxon>
        <taxon>Chlorophyta</taxon>
        <taxon>core chlorophytes</taxon>
        <taxon>Chlorophyceae</taxon>
        <taxon>CS clade</taxon>
        <taxon>Chlamydomonadales</taxon>
        <taxon>Volvocaceae</taxon>
        <taxon>Volvox</taxon>
    </lineage>
</organism>
<dbReference type="PRINTS" id="PR01217">
    <property type="entry name" value="PRICHEXTENSN"/>
</dbReference>
<feature type="compositionally biased region" description="Pro residues" evidence="1">
    <location>
        <begin position="108"/>
        <end position="162"/>
    </location>
</feature>
<comment type="caution">
    <text evidence="2">The sequence shown here is derived from an EMBL/GenBank/DDBJ whole genome shotgun (WGS) entry which is preliminary data.</text>
</comment>
<proteinExistence type="predicted"/>
<evidence type="ECO:0000313" key="2">
    <source>
        <dbReference type="EMBL" id="GIM14511.1"/>
    </source>
</evidence>
<evidence type="ECO:0000313" key="3">
    <source>
        <dbReference type="Proteomes" id="UP000722791"/>
    </source>
</evidence>
<evidence type="ECO:0000256" key="1">
    <source>
        <dbReference type="SAM" id="MobiDB-lite"/>
    </source>
</evidence>
<feature type="compositionally biased region" description="Pro residues" evidence="1">
    <location>
        <begin position="73"/>
        <end position="100"/>
    </location>
</feature>
<protein>
    <recommendedName>
        <fullName evidence="4">Pherophorin domain-containing protein</fullName>
    </recommendedName>
</protein>
<sequence>MMTSATALSRQDVTARSISWWIALGLACAVLNLAMGSAAAEAPSPPISRSPSPVKLSSLPPSAGAKSPLPTVREPPPKPQSPSKSPPPKSPPPKSPPPKSPPRRSPPRRSPPPRSPPPRSPPPRSPPPRSPPPRSPPPRLPPPSPPRKSPPLPRLIFPPPSPAAHLLRSPPTPSSLSDSCSFCAEVTVTVPTGINMVPATCTDMAKYVLYDIWGLYSVRNTGSVRISCSPDFRQITVCTSVRTTALSQVPQADLDERVLSWTQVILSYMEDYCQPIVVISSIITSTDGCLLSDQSNAYSCDIWPAVHPS</sequence>
<dbReference type="Proteomes" id="UP000722791">
    <property type="component" value="Unassembled WGS sequence"/>
</dbReference>
<accession>A0A8J4LYE2</accession>
<feature type="compositionally biased region" description="Low complexity" evidence="1">
    <location>
        <begin position="49"/>
        <end position="62"/>
    </location>
</feature>
<dbReference type="AlphaFoldDB" id="A0A8J4LYE2"/>
<gene>
    <name evidence="2" type="ORF">Vretimale_17410</name>
</gene>
<evidence type="ECO:0008006" key="4">
    <source>
        <dbReference type="Google" id="ProtNLM"/>
    </source>
</evidence>
<dbReference type="EMBL" id="BNCQ01000057">
    <property type="protein sequence ID" value="GIM14511.1"/>
    <property type="molecule type" value="Genomic_DNA"/>
</dbReference>